<feature type="region of interest" description="Disordered" evidence="1">
    <location>
        <begin position="1"/>
        <end position="421"/>
    </location>
</feature>
<accession>A0A086TGS4</accession>
<comment type="caution">
    <text evidence="3">The sequence shown here is derived from an EMBL/GenBank/DDBJ whole genome shotgun (WGS) entry which is preliminary data.</text>
</comment>
<feature type="compositionally biased region" description="Polar residues" evidence="1">
    <location>
        <begin position="160"/>
        <end position="173"/>
    </location>
</feature>
<evidence type="ECO:0000313" key="3">
    <source>
        <dbReference type="EMBL" id="KFH48556.1"/>
    </source>
</evidence>
<evidence type="ECO:0000313" key="4">
    <source>
        <dbReference type="Proteomes" id="UP000029964"/>
    </source>
</evidence>
<feature type="compositionally biased region" description="Polar residues" evidence="1">
    <location>
        <begin position="883"/>
        <end position="894"/>
    </location>
</feature>
<feature type="compositionally biased region" description="Low complexity" evidence="1">
    <location>
        <begin position="7"/>
        <end position="20"/>
    </location>
</feature>
<evidence type="ECO:0000256" key="1">
    <source>
        <dbReference type="SAM" id="MobiDB-lite"/>
    </source>
</evidence>
<feature type="compositionally biased region" description="Low complexity" evidence="1">
    <location>
        <begin position="143"/>
        <end position="159"/>
    </location>
</feature>
<feature type="compositionally biased region" description="Pro residues" evidence="1">
    <location>
        <begin position="321"/>
        <end position="353"/>
    </location>
</feature>
<feature type="compositionally biased region" description="Low complexity" evidence="1">
    <location>
        <begin position="898"/>
        <end position="911"/>
    </location>
</feature>
<dbReference type="GO" id="GO:0071108">
    <property type="term" value="P:protein K48-linked deubiquitination"/>
    <property type="evidence" value="ECO:0007669"/>
    <property type="project" value="TreeGrafter"/>
</dbReference>
<dbReference type="GO" id="GO:0071944">
    <property type="term" value="C:cell periphery"/>
    <property type="evidence" value="ECO:0007669"/>
    <property type="project" value="TreeGrafter"/>
</dbReference>
<dbReference type="EMBL" id="JPKY01000003">
    <property type="protein sequence ID" value="KFH48556.1"/>
    <property type="molecule type" value="Genomic_DNA"/>
</dbReference>
<feature type="region of interest" description="Disordered" evidence="1">
    <location>
        <begin position="815"/>
        <end position="1042"/>
    </location>
</feature>
<dbReference type="InterPro" id="IPR033979">
    <property type="entry name" value="MINDY_domain"/>
</dbReference>
<feature type="compositionally biased region" description="Polar residues" evidence="1">
    <location>
        <begin position="358"/>
        <end position="367"/>
    </location>
</feature>
<dbReference type="OrthoDB" id="10261212at2759"/>
<feature type="region of interest" description="Disordered" evidence="1">
    <location>
        <begin position="457"/>
        <end position="482"/>
    </location>
</feature>
<dbReference type="GO" id="GO:0016807">
    <property type="term" value="F:cysteine-type carboxypeptidase activity"/>
    <property type="evidence" value="ECO:0007669"/>
    <property type="project" value="TreeGrafter"/>
</dbReference>
<dbReference type="STRING" id="857340.A0A086TGS4"/>
<feature type="compositionally biased region" description="Polar residues" evidence="1">
    <location>
        <begin position="991"/>
        <end position="1008"/>
    </location>
</feature>
<feature type="compositionally biased region" description="Polar residues" evidence="1">
    <location>
        <begin position="206"/>
        <end position="225"/>
    </location>
</feature>
<keyword evidence="4" id="KW-1185">Reference proteome</keyword>
<proteinExistence type="predicted"/>
<dbReference type="GO" id="GO:0004843">
    <property type="term" value="F:cysteine-type deubiquitinase activity"/>
    <property type="evidence" value="ECO:0007669"/>
    <property type="project" value="InterPro"/>
</dbReference>
<dbReference type="InterPro" id="IPR007518">
    <property type="entry name" value="MINDY"/>
</dbReference>
<dbReference type="GO" id="GO:1990380">
    <property type="term" value="F:K48-linked deubiquitinase activity"/>
    <property type="evidence" value="ECO:0007669"/>
    <property type="project" value="InterPro"/>
</dbReference>
<dbReference type="HOGENOM" id="CLU_007080_0_1_1"/>
<organism evidence="3 4">
    <name type="scientific">Hapsidospora chrysogenum (strain ATCC 11550 / CBS 779.69 / DSM 880 / IAM 14645 / JCM 23072 / IMI 49137)</name>
    <name type="common">Acremonium chrysogenum</name>
    <dbReference type="NCBI Taxonomy" id="857340"/>
    <lineage>
        <taxon>Eukaryota</taxon>
        <taxon>Fungi</taxon>
        <taxon>Dikarya</taxon>
        <taxon>Ascomycota</taxon>
        <taxon>Pezizomycotina</taxon>
        <taxon>Sordariomycetes</taxon>
        <taxon>Hypocreomycetidae</taxon>
        <taxon>Hypocreales</taxon>
        <taxon>Bionectriaceae</taxon>
        <taxon>Hapsidospora</taxon>
    </lineage>
</organism>
<dbReference type="PANTHER" id="PTHR18063">
    <property type="entry name" value="NF-E2 INDUCIBLE PROTEIN"/>
    <property type="match status" value="1"/>
</dbReference>
<reference evidence="4" key="1">
    <citation type="journal article" date="2014" name="Genome Announc.">
        <title>Genome sequence and annotation of Acremonium chrysogenum, producer of the beta-lactam antibiotic cephalosporin C.</title>
        <authorList>
            <person name="Terfehr D."/>
            <person name="Dahlmann T.A."/>
            <person name="Specht T."/>
            <person name="Zadra I."/>
            <person name="Kuernsteiner H."/>
            <person name="Kueck U."/>
        </authorList>
    </citation>
    <scope>NUCLEOTIDE SEQUENCE [LARGE SCALE GENOMIC DNA]</scope>
    <source>
        <strain evidence="4">ATCC 11550 / CBS 779.69 / DSM 880 / IAM 14645 / JCM 23072 / IMI 49137</strain>
    </source>
</reference>
<feature type="compositionally biased region" description="Pro residues" evidence="1">
    <location>
        <begin position="227"/>
        <end position="239"/>
    </location>
</feature>
<name>A0A086TGS4_HAPC1</name>
<feature type="compositionally biased region" description="Basic and acidic residues" evidence="1">
    <location>
        <begin position="868"/>
        <end position="881"/>
    </location>
</feature>
<dbReference type="Proteomes" id="UP000029964">
    <property type="component" value="Unassembled WGS sequence"/>
</dbReference>
<dbReference type="PANTHER" id="PTHR18063:SF6">
    <property type="entry name" value="UBIQUITIN CARBOXYL-TERMINAL HYDROLASE"/>
    <property type="match status" value="1"/>
</dbReference>
<feature type="compositionally biased region" description="Basic and acidic residues" evidence="1">
    <location>
        <begin position="1032"/>
        <end position="1042"/>
    </location>
</feature>
<dbReference type="AlphaFoldDB" id="A0A086TGS4"/>
<protein>
    <recommendedName>
        <fullName evidence="2">MINDY deubiquitinase domain-containing protein</fullName>
    </recommendedName>
</protein>
<gene>
    <name evidence="3" type="ORF">ACRE_006590</name>
</gene>
<evidence type="ECO:0000259" key="2">
    <source>
        <dbReference type="Pfam" id="PF04424"/>
    </source>
</evidence>
<dbReference type="Pfam" id="PF04424">
    <property type="entry name" value="MINDY_DUB"/>
    <property type="match status" value="1"/>
</dbReference>
<feature type="compositionally biased region" description="Pro residues" evidence="1">
    <location>
        <begin position="253"/>
        <end position="269"/>
    </location>
</feature>
<feature type="domain" description="MINDY deubiquitinase" evidence="2">
    <location>
        <begin position="501"/>
        <end position="804"/>
    </location>
</feature>
<feature type="compositionally biased region" description="Low complexity" evidence="1">
    <location>
        <begin position="938"/>
        <end position="961"/>
    </location>
</feature>
<dbReference type="GO" id="GO:0005829">
    <property type="term" value="C:cytosol"/>
    <property type="evidence" value="ECO:0007669"/>
    <property type="project" value="TreeGrafter"/>
</dbReference>
<sequence length="1042" mass="112120">MVISRKPVPSTSPAPVAATAELDHPAAPMRQDSWEIYSDDDDDDRSHTLNSASQPGEGSYTPYKAEGGEQQAPAQYQGPSPDKAPRQADAADELKHIPVVLRPGGARAQTNPFVRAENPSLPPTAQLSKLNVEGAYGTGWGPQQQQQQQQVQSQSASSSNYDTPPTTVTSDNNPWLGDPASHTYSPVAESALFPTNPRETILEPTTLRSPLQTENDIWSSSLRSTPPQAPAQAPPPPPQLENNPWASATSTPPKQPTPTPNPPNPPNPPTSSLARLGAQDQVAYQAHRASNPPPGESNLPTIAPLNPLTPHGATPGNQSSPTPPPQEHLPSPPPPSRPAPPAAPPVPPPPQPPAFTYRDSNPFNPRNTAVARPTASQSHSPALMSVPSDDDSTWVDASQDVGDKSSHPAQATGILSGANSNTDAWEGLDVFDRAEKGKAKAVGSQIGEWKLVDVGEPSSIASGTAGDTPGEEAQPPLPSRDTAAGALQWTSTRPPVDAKTETYQVKNIKWHDANSAENPRVSPILIQNANGPCPLVALVNALSLTTPPEANDTSLVEVLRSREQVSLNLLLDAVFEELMSPRRTDADAALPDVGDLYAFLMSLHTGMNVNPRFIPSASMRYAFEHTSLTHLPVPERGNFIPGTFENTHEMGLYATFKIPLIHGWLPSANDPVCDALERQAQSYEDAQNLLFREEELEHKLSTDEGLTEDEQQLYQDIVTIRSFLESSATQLTSWGIQVICKSIRPGTFAILFRNDHFSTLYCHPQTKELVTLVTDDGYRTNNDVVWESLVDINGQRTQYLSGDFKVVGSGASTTVGGYSDERGAGEWTTVQNRRGKARQEPTEEAPLSASEQEDRDLALALQLQEEEDQRHREEETRRQREQNLSSQFIEQQGRQAYGSVSSGSRASVSNSIAPARRSSNSVNVAGAAGSPRLPPRRPSQQVRPLVPPRRQNAPGPNTNRPGPGGADAPPSYEQAAHDQPFVPPVGHPNHPASTSDAGRTPTSASGPQTGFPPRQAQRPPGQMATGRPAVGGRERDRDCVVM</sequence>